<accession>A0A9W7DBQ7</accession>
<dbReference type="EMBL" id="BSXT01019285">
    <property type="protein sequence ID" value="GMG18214.1"/>
    <property type="molecule type" value="Genomic_DNA"/>
</dbReference>
<dbReference type="Proteomes" id="UP001165121">
    <property type="component" value="Unassembled WGS sequence"/>
</dbReference>
<feature type="coiled-coil region" evidence="1">
    <location>
        <begin position="113"/>
        <end position="143"/>
    </location>
</feature>
<organism evidence="3 4">
    <name type="scientific">Phytophthora fragariaefolia</name>
    <dbReference type="NCBI Taxonomy" id="1490495"/>
    <lineage>
        <taxon>Eukaryota</taxon>
        <taxon>Sar</taxon>
        <taxon>Stramenopiles</taxon>
        <taxon>Oomycota</taxon>
        <taxon>Peronosporomycetes</taxon>
        <taxon>Peronosporales</taxon>
        <taxon>Peronosporaceae</taxon>
        <taxon>Phytophthora</taxon>
    </lineage>
</organism>
<protein>
    <submittedName>
        <fullName evidence="3">Unnamed protein product</fullName>
    </submittedName>
</protein>
<evidence type="ECO:0000256" key="2">
    <source>
        <dbReference type="SAM" id="MobiDB-lite"/>
    </source>
</evidence>
<sequence>MKRGPRRVDNGEAELTCAQQHELLERPAAASAEPASDRTEAAVTPTNSVQAVATSCELTDCDVADPAAAAPTDAAEWDGGLNAEAAHQPRLGVTILEAKSPDKVSEREHLSRVDFARHETAELKEALRTARELSAELSADSEEGRSVRDAIDSLLSDEIEVSDVALADDPKEDLRLRFVAEMAMCEDESITVVDNSATDPAEFECSANEIDLEDYAHELAFLPDLTDSASTVLDYGGSNVKAS</sequence>
<keyword evidence="1" id="KW-0175">Coiled coil</keyword>
<evidence type="ECO:0000313" key="3">
    <source>
        <dbReference type="EMBL" id="GMG18214.1"/>
    </source>
</evidence>
<keyword evidence="4" id="KW-1185">Reference proteome</keyword>
<dbReference type="OrthoDB" id="128210at2759"/>
<name>A0A9W7DBQ7_9STRA</name>
<feature type="region of interest" description="Disordered" evidence="2">
    <location>
        <begin position="23"/>
        <end position="47"/>
    </location>
</feature>
<proteinExistence type="predicted"/>
<evidence type="ECO:0000256" key="1">
    <source>
        <dbReference type="SAM" id="Coils"/>
    </source>
</evidence>
<evidence type="ECO:0000313" key="4">
    <source>
        <dbReference type="Proteomes" id="UP001165121"/>
    </source>
</evidence>
<reference evidence="3" key="1">
    <citation type="submission" date="2023-04" db="EMBL/GenBank/DDBJ databases">
        <title>Phytophthora fragariaefolia NBRC 109709.</title>
        <authorList>
            <person name="Ichikawa N."/>
            <person name="Sato H."/>
            <person name="Tonouchi N."/>
        </authorList>
    </citation>
    <scope>NUCLEOTIDE SEQUENCE</scope>
    <source>
        <strain evidence="3">NBRC 109709</strain>
    </source>
</reference>
<gene>
    <name evidence="3" type="ORF">Pfra01_003060800</name>
</gene>
<comment type="caution">
    <text evidence="3">The sequence shown here is derived from an EMBL/GenBank/DDBJ whole genome shotgun (WGS) entry which is preliminary data.</text>
</comment>
<dbReference type="AlphaFoldDB" id="A0A9W7DBQ7"/>